<keyword evidence="4" id="KW-1185">Reference proteome</keyword>
<dbReference type="AlphaFoldDB" id="A0A127K3T5"/>
<reference evidence="4" key="1">
    <citation type="submission" date="2016-03" db="EMBL/GenBank/DDBJ databases">
        <authorList>
            <person name="Ma C."/>
            <person name="Zhou S."/>
            <person name="Yang G."/>
        </authorList>
    </citation>
    <scope>NUCLEOTIDE SEQUENCE [LARGE SCALE GENOMIC DNA]</scope>
    <source>
        <strain evidence="4">SgZ-1</strain>
    </source>
</reference>
<dbReference type="KEGG" id="thu:AC731_006510"/>
<name>A0A127K3T5_9RHOO</name>
<proteinExistence type="predicted"/>
<dbReference type="STRING" id="1134435.AC731_006510"/>
<evidence type="ECO:0000313" key="4">
    <source>
        <dbReference type="Proteomes" id="UP000036902"/>
    </source>
</evidence>
<dbReference type="EMBL" id="CP014646">
    <property type="protein sequence ID" value="AMO36623.1"/>
    <property type="molecule type" value="Genomic_DNA"/>
</dbReference>
<protein>
    <submittedName>
        <fullName evidence="3">Uncharacterized protein</fullName>
    </submittedName>
</protein>
<evidence type="ECO:0000256" key="1">
    <source>
        <dbReference type="SAM" id="Coils"/>
    </source>
</evidence>
<gene>
    <name evidence="3" type="ORF">AC731_006510</name>
</gene>
<accession>A0A127K3T5</accession>
<keyword evidence="1" id="KW-0175">Coiled coil</keyword>
<evidence type="ECO:0000256" key="2">
    <source>
        <dbReference type="SAM" id="MobiDB-lite"/>
    </source>
</evidence>
<dbReference type="Proteomes" id="UP000036902">
    <property type="component" value="Chromosome"/>
</dbReference>
<feature type="region of interest" description="Disordered" evidence="2">
    <location>
        <begin position="1"/>
        <end position="58"/>
    </location>
</feature>
<feature type="coiled-coil region" evidence="1">
    <location>
        <begin position="75"/>
        <end position="109"/>
    </location>
</feature>
<organism evidence="3 4">
    <name type="scientific">Thauera humireducens</name>
    <dbReference type="NCBI Taxonomy" id="1134435"/>
    <lineage>
        <taxon>Bacteria</taxon>
        <taxon>Pseudomonadati</taxon>
        <taxon>Pseudomonadota</taxon>
        <taxon>Betaproteobacteria</taxon>
        <taxon>Rhodocyclales</taxon>
        <taxon>Zoogloeaceae</taxon>
        <taxon>Thauera</taxon>
    </lineage>
</organism>
<sequence length="322" mass="33692">MSMTAAELLEAALDGTLQDDDAPTEQPQVTETDDAPAAASTERQDPPQAGATETEVEGAPILSKSGAYTIPYEKLAEAREGRKAALDRVAQLEQQVAELTARQQQNLAAAQADAQDRAAAGQGQTAADANLAAATQAMAEGVDISVFGDFSEEDLAKGVAELNRRAMAQVESRLMAALDDRLAPIKAKEAKTASDAHYDAIYGAHPDADELVESAEFAAWRNGLPAFAKAGVEHALTKGAAQDVIEVFNAFRATKPQQPSTARTAPEAPALRVPNSLSDVPGAAPMDETQQTLAAAGNAAALLERMGSMSSDRIDDLLDNLI</sequence>
<evidence type="ECO:0000313" key="3">
    <source>
        <dbReference type="EMBL" id="AMO36623.1"/>
    </source>
</evidence>
<feature type="region of interest" description="Disordered" evidence="2">
    <location>
        <begin position="256"/>
        <end position="284"/>
    </location>
</feature>
<dbReference type="RefSeq" id="WP_048704225.1">
    <property type="nucleotide sequence ID" value="NZ_CP014646.1"/>
</dbReference>